<accession>A0AAE0KG64</accession>
<dbReference type="Pfam" id="PF01753">
    <property type="entry name" value="zf-MYND"/>
    <property type="match status" value="1"/>
</dbReference>
<dbReference type="InterPro" id="IPR002893">
    <property type="entry name" value="Znf_MYND"/>
</dbReference>
<evidence type="ECO:0000256" key="4">
    <source>
        <dbReference type="PROSITE-ProRule" id="PRU00134"/>
    </source>
</evidence>
<evidence type="ECO:0000256" key="1">
    <source>
        <dbReference type="ARBA" id="ARBA00022723"/>
    </source>
</evidence>
<dbReference type="SUPFAM" id="SSF144232">
    <property type="entry name" value="HIT/MYND zinc finger-like"/>
    <property type="match status" value="1"/>
</dbReference>
<dbReference type="Gene3D" id="6.10.140.2220">
    <property type="match status" value="1"/>
</dbReference>
<feature type="domain" description="MYND-type" evidence="5">
    <location>
        <begin position="1"/>
        <end position="33"/>
    </location>
</feature>
<dbReference type="Gene3D" id="3.10.290.30">
    <property type="entry name" value="MM3350-like"/>
    <property type="match status" value="1"/>
</dbReference>
<evidence type="ECO:0000256" key="2">
    <source>
        <dbReference type="ARBA" id="ARBA00022771"/>
    </source>
</evidence>
<keyword evidence="1" id="KW-0479">Metal-binding</keyword>
<dbReference type="EMBL" id="JAULSN010000003">
    <property type="protein sequence ID" value="KAK3375625.1"/>
    <property type="molecule type" value="Genomic_DNA"/>
</dbReference>
<evidence type="ECO:0000259" key="5">
    <source>
        <dbReference type="PROSITE" id="PS50865"/>
    </source>
</evidence>
<dbReference type="PROSITE" id="PS50865">
    <property type="entry name" value="ZF_MYND_2"/>
    <property type="match status" value="1"/>
</dbReference>
<dbReference type="Proteomes" id="UP001287356">
    <property type="component" value="Unassembled WGS sequence"/>
</dbReference>
<comment type="caution">
    <text evidence="6">The sequence shown here is derived from an EMBL/GenBank/DDBJ whole genome shotgun (WGS) entry which is preliminary data.</text>
</comment>
<dbReference type="InterPro" id="IPR012912">
    <property type="entry name" value="Plasmid_pRiA4b_Orf3-like"/>
</dbReference>
<protein>
    <recommendedName>
        <fullName evidence="5">MYND-type domain-containing protein</fullName>
    </recommendedName>
</protein>
<sequence length="94" mass="10348">AAATLLHCGRCLKAAYCSKACQAAAWPAHKTSCKRRNYIVRIQLAPDDIVDPPVERTVSCPADAPFYALHLALQIIFGWATTHSFDFAVRDPAY</sequence>
<dbReference type="InterPro" id="IPR024047">
    <property type="entry name" value="MM3350-like_sf"/>
</dbReference>
<evidence type="ECO:0000313" key="7">
    <source>
        <dbReference type="Proteomes" id="UP001287356"/>
    </source>
</evidence>
<dbReference type="GO" id="GO:0008270">
    <property type="term" value="F:zinc ion binding"/>
    <property type="evidence" value="ECO:0007669"/>
    <property type="project" value="UniProtKB-KW"/>
</dbReference>
<keyword evidence="3" id="KW-0862">Zinc</keyword>
<feature type="non-terminal residue" evidence="6">
    <location>
        <position position="1"/>
    </location>
</feature>
<dbReference type="AlphaFoldDB" id="A0AAE0KG64"/>
<name>A0AAE0KG64_9PEZI</name>
<keyword evidence="2 4" id="KW-0863">Zinc-finger</keyword>
<dbReference type="Pfam" id="PF07929">
    <property type="entry name" value="PRiA4_ORF3"/>
    <property type="match status" value="1"/>
</dbReference>
<gene>
    <name evidence="6" type="ORF">B0T24DRAFT_488424</name>
</gene>
<reference evidence="6" key="2">
    <citation type="submission" date="2023-06" db="EMBL/GenBank/DDBJ databases">
        <authorList>
            <consortium name="Lawrence Berkeley National Laboratory"/>
            <person name="Haridas S."/>
            <person name="Hensen N."/>
            <person name="Bonometti L."/>
            <person name="Westerberg I."/>
            <person name="Brannstrom I.O."/>
            <person name="Guillou S."/>
            <person name="Cros-Aarteil S."/>
            <person name="Calhoun S."/>
            <person name="Kuo A."/>
            <person name="Mondo S."/>
            <person name="Pangilinan J."/>
            <person name="Riley R."/>
            <person name="Labutti K."/>
            <person name="Andreopoulos B."/>
            <person name="Lipzen A."/>
            <person name="Chen C."/>
            <person name="Yanf M."/>
            <person name="Daum C."/>
            <person name="Ng V."/>
            <person name="Clum A."/>
            <person name="Steindorff A."/>
            <person name="Ohm R."/>
            <person name="Martin F."/>
            <person name="Silar P."/>
            <person name="Natvig D."/>
            <person name="Lalanne C."/>
            <person name="Gautier V."/>
            <person name="Ament-Velasquez S.L."/>
            <person name="Kruys A."/>
            <person name="Hutchinson M.I."/>
            <person name="Powell A.J."/>
            <person name="Barry K."/>
            <person name="Miller A.N."/>
            <person name="Grigoriev I.V."/>
            <person name="Debuchy R."/>
            <person name="Gladieux P."/>
            <person name="Thoren M.H."/>
            <person name="Johannesson H."/>
        </authorList>
    </citation>
    <scope>NUCLEOTIDE SEQUENCE</scope>
    <source>
        <strain evidence="6">CBS 958.72</strain>
    </source>
</reference>
<dbReference type="SUPFAM" id="SSF159941">
    <property type="entry name" value="MM3350-like"/>
    <property type="match status" value="1"/>
</dbReference>
<organism evidence="6 7">
    <name type="scientific">Lasiosphaeria ovina</name>
    <dbReference type="NCBI Taxonomy" id="92902"/>
    <lineage>
        <taxon>Eukaryota</taxon>
        <taxon>Fungi</taxon>
        <taxon>Dikarya</taxon>
        <taxon>Ascomycota</taxon>
        <taxon>Pezizomycotina</taxon>
        <taxon>Sordariomycetes</taxon>
        <taxon>Sordariomycetidae</taxon>
        <taxon>Sordariales</taxon>
        <taxon>Lasiosphaeriaceae</taxon>
        <taxon>Lasiosphaeria</taxon>
    </lineage>
</organism>
<keyword evidence="7" id="KW-1185">Reference proteome</keyword>
<evidence type="ECO:0000256" key="3">
    <source>
        <dbReference type="ARBA" id="ARBA00022833"/>
    </source>
</evidence>
<feature type="non-terminal residue" evidence="6">
    <location>
        <position position="94"/>
    </location>
</feature>
<proteinExistence type="predicted"/>
<evidence type="ECO:0000313" key="6">
    <source>
        <dbReference type="EMBL" id="KAK3375625.1"/>
    </source>
</evidence>
<reference evidence="6" key="1">
    <citation type="journal article" date="2023" name="Mol. Phylogenet. Evol.">
        <title>Genome-scale phylogeny and comparative genomics of the fungal order Sordariales.</title>
        <authorList>
            <person name="Hensen N."/>
            <person name="Bonometti L."/>
            <person name="Westerberg I."/>
            <person name="Brannstrom I.O."/>
            <person name="Guillou S."/>
            <person name="Cros-Aarteil S."/>
            <person name="Calhoun S."/>
            <person name="Haridas S."/>
            <person name="Kuo A."/>
            <person name="Mondo S."/>
            <person name="Pangilinan J."/>
            <person name="Riley R."/>
            <person name="LaButti K."/>
            <person name="Andreopoulos B."/>
            <person name="Lipzen A."/>
            <person name="Chen C."/>
            <person name="Yan M."/>
            <person name="Daum C."/>
            <person name="Ng V."/>
            <person name="Clum A."/>
            <person name="Steindorff A."/>
            <person name="Ohm R.A."/>
            <person name="Martin F."/>
            <person name="Silar P."/>
            <person name="Natvig D.O."/>
            <person name="Lalanne C."/>
            <person name="Gautier V."/>
            <person name="Ament-Velasquez S.L."/>
            <person name="Kruys A."/>
            <person name="Hutchinson M.I."/>
            <person name="Powell A.J."/>
            <person name="Barry K."/>
            <person name="Miller A.N."/>
            <person name="Grigoriev I.V."/>
            <person name="Debuchy R."/>
            <person name="Gladieux P."/>
            <person name="Hiltunen Thoren M."/>
            <person name="Johannesson H."/>
        </authorList>
    </citation>
    <scope>NUCLEOTIDE SEQUENCE</scope>
    <source>
        <strain evidence="6">CBS 958.72</strain>
    </source>
</reference>